<dbReference type="AlphaFoldDB" id="A0A087U696"/>
<dbReference type="Proteomes" id="UP000054359">
    <property type="component" value="Unassembled WGS sequence"/>
</dbReference>
<evidence type="ECO:0000313" key="1">
    <source>
        <dbReference type="EMBL" id="KFM72885.1"/>
    </source>
</evidence>
<reference evidence="1 2" key="1">
    <citation type="submission" date="2013-11" db="EMBL/GenBank/DDBJ databases">
        <title>Genome sequencing of Stegodyphus mimosarum.</title>
        <authorList>
            <person name="Bechsgaard J."/>
        </authorList>
    </citation>
    <scope>NUCLEOTIDE SEQUENCE [LARGE SCALE GENOMIC DNA]</scope>
</reference>
<name>A0A087U696_STEMI</name>
<gene>
    <name evidence="1" type="ORF">X975_04285</name>
</gene>
<dbReference type="EMBL" id="KK118398">
    <property type="protein sequence ID" value="KFM72885.1"/>
    <property type="molecule type" value="Genomic_DNA"/>
</dbReference>
<protein>
    <submittedName>
        <fullName evidence="1">Uncharacterized protein</fullName>
    </submittedName>
</protein>
<evidence type="ECO:0000313" key="2">
    <source>
        <dbReference type="Proteomes" id="UP000054359"/>
    </source>
</evidence>
<organism evidence="1 2">
    <name type="scientific">Stegodyphus mimosarum</name>
    <name type="common">African social velvet spider</name>
    <dbReference type="NCBI Taxonomy" id="407821"/>
    <lineage>
        <taxon>Eukaryota</taxon>
        <taxon>Metazoa</taxon>
        <taxon>Ecdysozoa</taxon>
        <taxon>Arthropoda</taxon>
        <taxon>Chelicerata</taxon>
        <taxon>Arachnida</taxon>
        <taxon>Araneae</taxon>
        <taxon>Araneomorphae</taxon>
        <taxon>Entelegynae</taxon>
        <taxon>Eresoidea</taxon>
        <taxon>Eresidae</taxon>
        <taxon>Stegodyphus</taxon>
    </lineage>
</organism>
<feature type="non-terminal residue" evidence="1">
    <location>
        <position position="45"/>
    </location>
</feature>
<accession>A0A087U696</accession>
<keyword evidence="2" id="KW-1185">Reference proteome</keyword>
<proteinExistence type="predicted"/>
<sequence>MLSLDLVKEANFLSSFSRFSGLGILLMLSYQLKESKNSKPLQILA</sequence>